<dbReference type="Proteomes" id="UP000714420">
    <property type="component" value="Unassembled WGS sequence"/>
</dbReference>
<dbReference type="EMBL" id="JABKKF010000002">
    <property type="protein sequence ID" value="NPD91313.1"/>
    <property type="molecule type" value="Genomic_DNA"/>
</dbReference>
<feature type="chain" id="PRO_5045735999" evidence="1">
    <location>
        <begin position="20"/>
        <end position="431"/>
    </location>
</feature>
<feature type="signal peptide" evidence="1">
    <location>
        <begin position="1"/>
        <end position="19"/>
    </location>
</feature>
<sequence>MNFRTLVIALLLAFGYAGAGASRPVKRTLKKDTMAIVNAYIDSLKMRKLYVDSLAAEGAYNTGSDARYFKLFAPLTFYHSPAGKSLLLGKGGAGADSVNDEIDKALMDIYLTRPELVISTETGLRKAGSIRDDFDKPVRQEMELVDVILPEKDEPETVPEGLFIKKPNFWSFSGDSYLQVLQNYVSDNWYKGGESNYSMVANVTLVANYNNKRKLKFDNKLEMKLGFQTSPSDTLHKFKPSEDLIRYTGKVGLQAADRWYYTFQLLAYTQFARGLKSNDKKVYSDFMSPFNLNLGLGMDYSVRTKNNRLTGNINLSLLSFNFRYVDRKSLASRNGVRGDHHTLEDFGSQLTADLTWKISEQVKWKTRLYGYTTYRRALIEWENTFTIMISKYISSNIFLYPRFDDSAKKKDSDIGYWQFKEYCSFGFSYSF</sequence>
<dbReference type="Pfam" id="PF11276">
    <property type="entry name" value="DUF3078"/>
    <property type="match status" value="1"/>
</dbReference>
<proteinExistence type="predicted"/>
<keyword evidence="3" id="KW-1185">Reference proteome</keyword>
<organism evidence="2 3">
    <name type="scientific">Xylanibacter muris</name>
    <dbReference type="NCBI Taxonomy" id="2736290"/>
    <lineage>
        <taxon>Bacteria</taxon>
        <taxon>Pseudomonadati</taxon>
        <taxon>Bacteroidota</taxon>
        <taxon>Bacteroidia</taxon>
        <taxon>Bacteroidales</taxon>
        <taxon>Prevotellaceae</taxon>
        <taxon>Xylanibacter</taxon>
    </lineage>
</organism>
<evidence type="ECO:0000256" key="1">
    <source>
        <dbReference type="SAM" id="SignalP"/>
    </source>
</evidence>
<comment type="caution">
    <text evidence="2">The sequence shown here is derived from an EMBL/GenBank/DDBJ whole genome shotgun (WGS) entry which is preliminary data.</text>
</comment>
<gene>
    <name evidence="2" type="ORF">HPS56_02930</name>
</gene>
<accession>A0ABX2AJK4</accession>
<evidence type="ECO:0000313" key="2">
    <source>
        <dbReference type="EMBL" id="NPD91313.1"/>
    </source>
</evidence>
<evidence type="ECO:0000313" key="3">
    <source>
        <dbReference type="Proteomes" id="UP000714420"/>
    </source>
</evidence>
<dbReference type="InterPro" id="IPR021428">
    <property type="entry name" value="DUF3078"/>
</dbReference>
<protein>
    <submittedName>
        <fullName evidence="2">DUF3078 domain-containing protein</fullName>
    </submittedName>
</protein>
<name>A0ABX2AJK4_9BACT</name>
<keyword evidence="1" id="KW-0732">Signal</keyword>
<dbReference type="RefSeq" id="WP_172273592.1">
    <property type="nucleotide sequence ID" value="NZ_CASGMU010000002.1"/>
</dbReference>
<reference evidence="2 3" key="1">
    <citation type="submission" date="2020-05" db="EMBL/GenBank/DDBJ databases">
        <title>Distinct polysaccharide utilization as determinants for interspecies competition between intestinal Prevotella spp.</title>
        <authorList>
            <person name="Galvez E.J.C."/>
            <person name="Iljazovic A."/>
            <person name="Strowig T."/>
        </authorList>
    </citation>
    <scope>NUCLEOTIDE SEQUENCE [LARGE SCALE GENOMIC DNA]</scope>
    <source>
        <strain evidence="2 3">PMUR</strain>
    </source>
</reference>